<dbReference type="PROSITE" id="PS51257">
    <property type="entry name" value="PROKAR_LIPOPROTEIN"/>
    <property type="match status" value="1"/>
</dbReference>
<accession>A0A3P5WY14</accession>
<sequence>MNIVKKAAPAPWLTATTGPAGFAGCYQTLCDP</sequence>
<dbReference type="AlphaFoldDB" id="A0A3P5WY14"/>
<protein>
    <submittedName>
        <fullName evidence="1">Uncharacterized protein</fullName>
    </submittedName>
</protein>
<evidence type="ECO:0000313" key="1">
    <source>
        <dbReference type="EMBL" id="VDC26402.1"/>
    </source>
</evidence>
<dbReference type="EMBL" id="UXAW01000054">
    <property type="protein sequence ID" value="VDC26402.1"/>
    <property type="molecule type" value="Genomic_DNA"/>
</dbReference>
<reference evidence="1 2" key="1">
    <citation type="submission" date="2018-11" db="EMBL/GenBank/DDBJ databases">
        <authorList>
            <person name="Criscuolo A."/>
        </authorList>
    </citation>
    <scope>NUCLEOTIDE SEQUENCE [LARGE SCALE GENOMIC DNA]</scope>
    <source>
        <strain evidence="1">ACIP111625</strain>
    </source>
</reference>
<name>A0A3P5WY14_9RHOB</name>
<evidence type="ECO:0000313" key="2">
    <source>
        <dbReference type="Proteomes" id="UP000277498"/>
    </source>
</evidence>
<keyword evidence="2" id="KW-1185">Reference proteome</keyword>
<dbReference type="Proteomes" id="UP000277498">
    <property type="component" value="Unassembled WGS sequence"/>
</dbReference>
<proteinExistence type="predicted"/>
<organism evidence="1 2">
    <name type="scientific">Pseudogemmobacter humi</name>
    <dbReference type="NCBI Taxonomy" id="2483812"/>
    <lineage>
        <taxon>Bacteria</taxon>
        <taxon>Pseudomonadati</taxon>
        <taxon>Pseudomonadota</taxon>
        <taxon>Alphaproteobacteria</taxon>
        <taxon>Rhodobacterales</taxon>
        <taxon>Paracoccaceae</taxon>
        <taxon>Pseudogemmobacter</taxon>
    </lineage>
</organism>
<gene>
    <name evidence="1" type="ORF">XINFAN_01641</name>
</gene>